<keyword evidence="3" id="KW-1185">Reference proteome</keyword>
<protein>
    <submittedName>
        <fullName evidence="2">Uncharacterized protein</fullName>
    </submittedName>
</protein>
<organism evidence="2 3">
    <name type="scientific">Colletotrichum salicis</name>
    <dbReference type="NCBI Taxonomy" id="1209931"/>
    <lineage>
        <taxon>Eukaryota</taxon>
        <taxon>Fungi</taxon>
        <taxon>Dikarya</taxon>
        <taxon>Ascomycota</taxon>
        <taxon>Pezizomycotina</taxon>
        <taxon>Sordariomycetes</taxon>
        <taxon>Hypocreomycetidae</taxon>
        <taxon>Glomerellales</taxon>
        <taxon>Glomerellaceae</taxon>
        <taxon>Colletotrichum</taxon>
        <taxon>Colletotrichum acutatum species complex</taxon>
    </lineage>
</organism>
<dbReference type="AlphaFoldDB" id="A0A135URT0"/>
<sequence length="275" mass="29735">MGDDDLQQMSDNGHDCPSVDASTPRPQVHTPTREMDTPEPNSGEKSSPPSLESLFKTASPRKSPKNTQSPSKSQVLSVIESRKSIVSRDEEYEAAIRQIDEAYEDDETPQEFGKTRKTLFPTSSQPEGLTFSESPDLKPTAKSAPSSFIETEDVKPRLLRERVRTGSPFVVPPGSQVVTLSSSPPSSLLEENCAEDDVDEDYEENNSSSLPHGSGWVQKNKPPKANPRAKSVPAARLTAKTATTGRPVPSSSMPARSAARSAARAKGPRKSAYLG</sequence>
<comment type="caution">
    <text evidence="2">The sequence shown here is derived from an EMBL/GenBank/DDBJ whole genome shotgun (WGS) entry which is preliminary data.</text>
</comment>
<feature type="compositionally biased region" description="Polar residues" evidence="1">
    <location>
        <begin position="120"/>
        <end position="133"/>
    </location>
</feature>
<dbReference type="Proteomes" id="UP000070121">
    <property type="component" value="Unassembled WGS sequence"/>
</dbReference>
<dbReference type="STRING" id="1209931.A0A135URT0"/>
<feature type="compositionally biased region" description="Basic and acidic residues" evidence="1">
    <location>
        <begin position="152"/>
        <end position="164"/>
    </location>
</feature>
<feature type="compositionally biased region" description="Polar residues" evidence="1">
    <location>
        <begin position="65"/>
        <end position="76"/>
    </location>
</feature>
<evidence type="ECO:0000256" key="1">
    <source>
        <dbReference type="SAM" id="MobiDB-lite"/>
    </source>
</evidence>
<feature type="region of interest" description="Disordered" evidence="1">
    <location>
        <begin position="1"/>
        <end position="275"/>
    </location>
</feature>
<dbReference type="EMBL" id="JFFI01001125">
    <property type="protein sequence ID" value="KXH63072.1"/>
    <property type="molecule type" value="Genomic_DNA"/>
</dbReference>
<gene>
    <name evidence="2" type="ORF">CSAL01_09959</name>
</gene>
<evidence type="ECO:0000313" key="3">
    <source>
        <dbReference type="Proteomes" id="UP000070121"/>
    </source>
</evidence>
<name>A0A135URT0_9PEZI</name>
<accession>A0A135URT0</accession>
<dbReference type="OrthoDB" id="10649223at2759"/>
<proteinExistence type="predicted"/>
<evidence type="ECO:0000313" key="2">
    <source>
        <dbReference type="EMBL" id="KXH63072.1"/>
    </source>
</evidence>
<feature type="compositionally biased region" description="Basic and acidic residues" evidence="1">
    <location>
        <begin position="80"/>
        <end position="89"/>
    </location>
</feature>
<feature type="compositionally biased region" description="Acidic residues" evidence="1">
    <location>
        <begin position="192"/>
        <end position="204"/>
    </location>
</feature>
<feature type="compositionally biased region" description="Low complexity" evidence="1">
    <location>
        <begin position="246"/>
        <end position="275"/>
    </location>
</feature>
<reference evidence="2 3" key="1">
    <citation type="submission" date="2014-02" db="EMBL/GenBank/DDBJ databases">
        <title>The genome sequence of Colletotrichum salicis CBS 607.94.</title>
        <authorList>
            <person name="Baroncelli R."/>
            <person name="Thon M.R."/>
        </authorList>
    </citation>
    <scope>NUCLEOTIDE SEQUENCE [LARGE SCALE GENOMIC DNA]</scope>
    <source>
        <strain evidence="2 3">CBS 607.94</strain>
    </source>
</reference>
<feature type="compositionally biased region" description="Low complexity" evidence="1">
    <location>
        <begin position="180"/>
        <end position="189"/>
    </location>
</feature>
<feature type="compositionally biased region" description="Polar residues" evidence="1">
    <location>
        <begin position="39"/>
        <end position="50"/>
    </location>
</feature>